<dbReference type="AlphaFoldDB" id="A0A9W7DTE5"/>
<proteinExistence type="predicted"/>
<evidence type="ECO:0000313" key="2">
    <source>
        <dbReference type="Proteomes" id="UP001165082"/>
    </source>
</evidence>
<comment type="caution">
    <text evidence="1">The sequence shown here is derived from an EMBL/GenBank/DDBJ whole genome shotgun (WGS) entry which is preliminary data.</text>
</comment>
<dbReference type="Gene3D" id="3.30.40.10">
    <property type="entry name" value="Zinc/RING finger domain, C3HC4 (zinc finger)"/>
    <property type="match status" value="1"/>
</dbReference>
<accession>A0A9W7DTE5</accession>
<dbReference type="OrthoDB" id="1431934at2759"/>
<protein>
    <submittedName>
        <fullName evidence="1">Uncharacterized protein</fullName>
    </submittedName>
</protein>
<reference evidence="1" key="1">
    <citation type="submission" date="2022-07" db="EMBL/GenBank/DDBJ databases">
        <title>Genome analysis of Parmales, a sister group of diatoms, reveals the evolutionary specialization of diatoms from phago-mixotrophs to photoautotrophs.</title>
        <authorList>
            <person name="Ban H."/>
            <person name="Sato S."/>
            <person name="Yoshikawa S."/>
            <person name="Kazumasa Y."/>
            <person name="Nakamura Y."/>
            <person name="Ichinomiya M."/>
            <person name="Saitoh K."/>
            <person name="Sato N."/>
            <person name="Blanc-Mathieu R."/>
            <person name="Endo H."/>
            <person name="Kuwata A."/>
            <person name="Ogata H."/>
        </authorList>
    </citation>
    <scope>NUCLEOTIDE SEQUENCE</scope>
</reference>
<organism evidence="1 2">
    <name type="scientific">Triparma retinervis</name>
    <dbReference type="NCBI Taxonomy" id="2557542"/>
    <lineage>
        <taxon>Eukaryota</taxon>
        <taxon>Sar</taxon>
        <taxon>Stramenopiles</taxon>
        <taxon>Ochrophyta</taxon>
        <taxon>Bolidophyceae</taxon>
        <taxon>Parmales</taxon>
        <taxon>Triparmaceae</taxon>
        <taxon>Triparma</taxon>
    </lineage>
</organism>
<sequence length="330" mass="37251">MFCKDCFTQYVEGKVLSLESDISCPEPDCNYPLSHKDVQNNTCQSVYSKFVEFKSVTHLDRFLKNDPKMLEFLDAEKELGRYKEAVNAHAQAVRVWEADRKAPSAAPKPPQQPKFSHGTVVRATYLTNNVNSHKYIGTVVEVHANSTMSISYHDGDFWGECPFNCAILDVPQATLSQAQKSSPPPLETFLKEFHVGNTVSDVQRIPDDEIHKGKIVMAGWKHGSQLYAGTIKSVNKKMRTVEINYEDGDYWDACPMVTLVEIEALRVKCCPKCFILIHKSEGYNVNEKATAAPANLAWFKKDHITEKLMGLLKFNEEQRQPASQTSVEGR</sequence>
<keyword evidence="2" id="KW-1185">Reference proteome</keyword>
<dbReference type="InterPro" id="IPR013083">
    <property type="entry name" value="Znf_RING/FYVE/PHD"/>
</dbReference>
<dbReference type="Gene3D" id="2.30.30.140">
    <property type="match status" value="1"/>
</dbReference>
<dbReference type="Proteomes" id="UP001165082">
    <property type="component" value="Unassembled WGS sequence"/>
</dbReference>
<evidence type="ECO:0000313" key="1">
    <source>
        <dbReference type="EMBL" id="GMH50083.1"/>
    </source>
</evidence>
<dbReference type="EMBL" id="BRXZ01004501">
    <property type="protein sequence ID" value="GMH50083.1"/>
    <property type="molecule type" value="Genomic_DNA"/>
</dbReference>
<gene>
    <name evidence="1" type="ORF">TrRE_jg1185</name>
</gene>
<name>A0A9W7DTE5_9STRA</name>